<organism evidence="3 4">
    <name type="scientific">Favolaschia claudopus</name>
    <dbReference type="NCBI Taxonomy" id="2862362"/>
    <lineage>
        <taxon>Eukaryota</taxon>
        <taxon>Fungi</taxon>
        <taxon>Dikarya</taxon>
        <taxon>Basidiomycota</taxon>
        <taxon>Agaricomycotina</taxon>
        <taxon>Agaricomycetes</taxon>
        <taxon>Agaricomycetidae</taxon>
        <taxon>Agaricales</taxon>
        <taxon>Marasmiineae</taxon>
        <taxon>Mycenaceae</taxon>
        <taxon>Favolaschia</taxon>
    </lineage>
</organism>
<dbReference type="AlphaFoldDB" id="A0AAV9ZPP0"/>
<sequence length="425" mass="47289">MATSHRFTAIPKGVRESIVLKLFRNEALDEEDDDTDVLFGECKQIIHPSHIPKGGHCPAAVEQDLEGTLVQELHPGMMINRKRADLVRDQRQNQFPHVLVFKLAPLVLEAMWIMVDTTFAVVHGKTNEWKLLVWLNTLISVSTVIGRIWSNRATRDAFVLVWGGIFDSIEAITGKKLNFKAFSPSSNLLGAIAIRGCTSTGISGRNHSAPDESRQPGFPYLASDEDIQQYYSFCADSTNAKLRGELAIFAREEQDAQNARIIQEMISWGVLQNPNNSLQSRMKSQAQRKARASEKKRIADAELLTVKESRKLRNNLEATQQENETLRKQIAMLSQASFSATPSTPKKLQPVASSSQLRKPAPSPSNSIIDVDSLFQSPPSNTQDLADSDSDDFDYAAALNSAIMSPIFKKIARDHPMPGIDDEYN</sequence>
<reference evidence="3 4" key="1">
    <citation type="journal article" date="2024" name="J Genomics">
        <title>Draft genome sequencing and assembly of Favolaschia claudopus CIRM-BRFM 2984 isolated from oak limbs.</title>
        <authorList>
            <person name="Navarro D."/>
            <person name="Drula E."/>
            <person name="Chaduli D."/>
            <person name="Cazenave R."/>
            <person name="Ahrendt S."/>
            <person name="Wang J."/>
            <person name="Lipzen A."/>
            <person name="Daum C."/>
            <person name="Barry K."/>
            <person name="Grigoriev I.V."/>
            <person name="Favel A."/>
            <person name="Rosso M.N."/>
            <person name="Martin F."/>
        </authorList>
    </citation>
    <scope>NUCLEOTIDE SEQUENCE [LARGE SCALE GENOMIC DNA]</scope>
    <source>
        <strain evidence="3 4">CIRM-BRFM 2984</strain>
    </source>
</reference>
<evidence type="ECO:0000313" key="4">
    <source>
        <dbReference type="Proteomes" id="UP001362999"/>
    </source>
</evidence>
<comment type="caution">
    <text evidence="3">The sequence shown here is derived from an EMBL/GenBank/DDBJ whole genome shotgun (WGS) entry which is preliminary data.</text>
</comment>
<evidence type="ECO:0000256" key="1">
    <source>
        <dbReference type="SAM" id="Coils"/>
    </source>
</evidence>
<feature type="coiled-coil region" evidence="1">
    <location>
        <begin position="275"/>
        <end position="336"/>
    </location>
</feature>
<feature type="compositionally biased region" description="Polar residues" evidence="2">
    <location>
        <begin position="364"/>
        <end position="383"/>
    </location>
</feature>
<feature type="region of interest" description="Disordered" evidence="2">
    <location>
        <begin position="338"/>
        <end position="390"/>
    </location>
</feature>
<keyword evidence="4" id="KW-1185">Reference proteome</keyword>
<evidence type="ECO:0000313" key="3">
    <source>
        <dbReference type="EMBL" id="KAK6988132.1"/>
    </source>
</evidence>
<dbReference type="Proteomes" id="UP001362999">
    <property type="component" value="Unassembled WGS sequence"/>
</dbReference>
<evidence type="ECO:0000256" key="2">
    <source>
        <dbReference type="SAM" id="MobiDB-lite"/>
    </source>
</evidence>
<keyword evidence="1" id="KW-0175">Coiled coil</keyword>
<gene>
    <name evidence="3" type="ORF">R3P38DRAFT_3374347</name>
</gene>
<protein>
    <submittedName>
        <fullName evidence="3">Uncharacterized protein</fullName>
    </submittedName>
</protein>
<accession>A0AAV9ZPP0</accession>
<name>A0AAV9ZPP0_9AGAR</name>
<dbReference type="EMBL" id="JAWWNJ010000126">
    <property type="protein sequence ID" value="KAK6988132.1"/>
    <property type="molecule type" value="Genomic_DNA"/>
</dbReference>
<feature type="compositionally biased region" description="Polar residues" evidence="2">
    <location>
        <begin position="338"/>
        <end position="357"/>
    </location>
</feature>
<proteinExistence type="predicted"/>